<feature type="transmembrane region" description="Helical" evidence="5">
    <location>
        <begin position="6"/>
        <end position="29"/>
    </location>
</feature>
<evidence type="ECO:0000256" key="4">
    <source>
        <dbReference type="PIRSR" id="PIRSR602401-1"/>
    </source>
</evidence>
<evidence type="ECO:0000256" key="2">
    <source>
        <dbReference type="ARBA" id="ARBA00022723"/>
    </source>
</evidence>
<dbReference type="Gene3D" id="1.10.630.10">
    <property type="entry name" value="Cytochrome P450"/>
    <property type="match status" value="1"/>
</dbReference>
<dbReference type="GO" id="GO:0004497">
    <property type="term" value="F:monooxygenase activity"/>
    <property type="evidence" value="ECO:0007669"/>
    <property type="project" value="UniProtKB-KW"/>
</dbReference>
<feature type="binding site" description="axial binding residue" evidence="4">
    <location>
        <position position="452"/>
    </location>
    <ligand>
        <name>heme</name>
        <dbReference type="ChEBI" id="CHEBI:30413"/>
    </ligand>
    <ligandPart>
        <name>Fe</name>
        <dbReference type="ChEBI" id="CHEBI:18248"/>
    </ligandPart>
</feature>
<sequence>MAIDPSPAFLWPGGTVVILALLSAGLLAYSIGTWHRLRHIPGPLISGFSPAWIIKALSSGQFHDELLKISNEYGPLVRIGSNDLLCTDPDVLRQMSAVRSPYVKGDFYETGRIIPGYNNVVCERDEDKHKALRAAMSTAYQGRDIGSLVGLEAAVDRQIERFVALIEKKYISEPGVLRPFELSTRSQFFALDVISDISFGKAFGFLTEDRDLFRYIEINDSAVPIMNMLQSMPWLTHVVYRWPFRLALPNDRDNAGFGRLMGLAKGYVDDRLRPDAKPGQDMLQSFINGGMTYDQLIQHMFVQIVAGSITTSASIRHTILALISTPTAYSRLRHEIDTFFTSHPTSTPIPYSSALSLPYLQSTVHESLRFYPPTTGLGSKQVPPEGDIICGYPVPGGTQIAHNFSGIMRLKSIWGDDADAFRPERWLEADEAQKKVMHGVVDLAFGSGKYECMGKRIAMVELNMIFVELFRRYDLALVNPQKPVQVASGIFWIGKDMWVRITKREMS</sequence>
<evidence type="ECO:0000313" key="6">
    <source>
        <dbReference type="EMBL" id="KAK4447768.1"/>
    </source>
</evidence>
<dbReference type="GO" id="GO:0016705">
    <property type="term" value="F:oxidoreductase activity, acting on paired donors, with incorporation or reduction of molecular oxygen"/>
    <property type="evidence" value="ECO:0007669"/>
    <property type="project" value="InterPro"/>
</dbReference>
<dbReference type="PANTHER" id="PTHR24305:SF168">
    <property type="entry name" value="P450, PUTATIVE (EUROFUNG)-RELATED"/>
    <property type="match status" value="1"/>
</dbReference>
<keyword evidence="1 4" id="KW-0349">Heme</keyword>
<gene>
    <name evidence="6" type="ORF">QBC34DRAFT_439718</name>
</gene>
<evidence type="ECO:0000256" key="3">
    <source>
        <dbReference type="ARBA" id="ARBA00023004"/>
    </source>
</evidence>
<accession>A0AAV9GHT4</accession>
<dbReference type="GO" id="GO:0020037">
    <property type="term" value="F:heme binding"/>
    <property type="evidence" value="ECO:0007669"/>
    <property type="project" value="InterPro"/>
</dbReference>
<evidence type="ECO:0000313" key="7">
    <source>
        <dbReference type="Proteomes" id="UP001321760"/>
    </source>
</evidence>
<reference evidence="6" key="1">
    <citation type="journal article" date="2023" name="Mol. Phylogenet. Evol.">
        <title>Genome-scale phylogeny and comparative genomics of the fungal order Sordariales.</title>
        <authorList>
            <person name="Hensen N."/>
            <person name="Bonometti L."/>
            <person name="Westerberg I."/>
            <person name="Brannstrom I.O."/>
            <person name="Guillou S."/>
            <person name="Cros-Aarteil S."/>
            <person name="Calhoun S."/>
            <person name="Haridas S."/>
            <person name="Kuo A."/>
            <person name="Mondo S."/>
            <person name="Pangilinan J."/>
            <person name="Riley R."/>
            <person name="LaButti K."/>
            <person name="Andreopoulos B."/>
            <person name="Lipzen A."/>
            <person name="Chen C."/>
            <person name="Yan M."/>
            <person name="Daum C."/>
            <person name="Ng V."/>
            <person name="Clum A."/>
            <person name="Steindorff A."/>
            <person name="Ohm R.A."/>
            <person name="Martin F."/>
            <person name="Silar P."/>
            <person name="Natvig D.O."/>
            <person name="Lalanne C."/>
            <person name="Gautier V."/>
            <person name="Ament-Velasquez S.L."/>
            <person name="Kruys A."/>
            <person name="Hutchinson M.I."/>
            <person name="Powell A.J."/>
            <person name="Barry K."/>
            <person name="Miller A.N."/>
            <person name="Grigoriev I.V."/>
            <person name="Debuchy R."/>
            <person name="Gladieux P."/>
            <person name="Hiltunen Thoren M."/>
            <person name="Johannesson H."/>
        </authorList>
    </citation>
    <scope>NUCLEOTIDE SEQUENCE</scope>
    <source>
        <strain evidence="6">PSN243</strain>
    </source>
</reference>
<reference evidence="6" key="2">
    <citation type="submission" date="2023-05" db="EMBL/GenBank/DDBJ databases">
        <authorList>
            <consortium name="Lawrence Berkeley National Laboratory"/>
            <person name="Steindorff A."/>
            <person name="Hensen N."/>
            <person name="Bonometti L."/>
            <person name="Westerberg I."/>
            <person name="Brannstrom I.O."/>
            <person name="Guillou S."/>
            <person name="Cros-Aarteil S."/>
            <person name="Calhoun S."/>
            <person name="Haridas S."/>
            <person name="Kuo A."/>
            <person name="Mondo S."/>
            <person name="Pangilinan J."/>
            <person name="Riley R."/>
            <person name="Labutti K."/>
            <person name="Andreopoulos B."/>
            <person name="Lipzen A."/>
            <person name="Chen C."/>
            <person name="Yanf M."/>
            <person name="Daum C."/>
            <person name="Ng V."/>
            <person name="Clum A."/>
            <person name="Ohm R."/>
            <person name="Martin F."/>
            <person name="Silar P."/>
            <person name="Natvig D."/>
            <person name="Lalanne C."/>
            <person name="Gautier V."/>
            <person name="Ament-Velasquez S.L."/>
            <person name="Kruys A."/>
            <person name="Hutchinson M.I."/>
            <person name="Powell A.J."/>
            <person name="Barry K."/>
            <person name="Miller A.N."/>
            <person name="Grigoriev I.V."/>
            <person name="Debuchy R."/>
            <person name="Gladieux P."/>
            <person name="Thoren M.H."/>
            <person name="Johannesson H."/>
        </authorList>
    </citation>
    <scope>NUCLEOTIDE SEQUENCE</scope>
    <source>
        <strain evidence="6">PSN243</strain>
    </source>
</reference>
<evidence type="ECO:0000256" key="5">
    <source>
        <dbReference type="SAM" id="Phobius"/>
    </source>
</evidence>
<keyword evidence="7" id="KW-1185">Reference proteome</keyword>
<organism evidence="6 7">
    <name type="scientific">Podospora aff. communis PSN243</name>
    <dbReference type="NCBI Taxonomy" id="3040156"/>
    <lineage>
        <taxon>Eukaryota</taxon>
        <taxon>Fungi</taxon>
        <taxon>Dikarya</taxon>
        <taxon>Ascomycota</taxon>
        <taxon>Pezizomycotina</taxon>
        <taxon>Sordariomycetes</taxon>
        <taxon>Sordariomycetidae</taxon>
        <taxon>Sordariales</taxon>
        <taxon>Podosporaceae</taxon>
        <taxon>Podospora</taxon>
    </lineage>
</organism>
<dbReference type="PANTHER" id="PTHR24305">
    <property type="entry name" value="CYTOCHROME P450"/>
    <property type="match status" value="1"/>
</dbReference>
<keyword evidence="5" id="KW-1133">Transmembrane helix</keyword>
<dbReference type="CDD" id="cd11060">
    <property type="entry name" value="CYP57A1-like"/>
    <property type="match status" value="1"/>
</dbReference>
<proteinExistence type="predicted"/>
<dbReference type="PRINTS" id="PR00463">
    <property type="entry name" value="EP450I"/>
</dbReference>
<keyword evidence="3 4" id="KW-0408">Iron</keyword>
<keyword evidence="6" id="KW-0560">Oxidoreductase</keyword>
<evidence type="ECO:0000256" key="1">
    <source>
        <dbReference type="ARBA" id="ARBA00022617"/>
    </source>
</evidence>
<keyword evidence="5" id="KW-0812">Transmembrane</keyword>
<keyword evidence="5" id="KW-0472">Membrane</keyword>
<dbReference type="SUPFAM" id="SSF48264">
    <property type="entry name" value="Cytochrome P450"/>
    <property type="match status" value="1"/>
</dbReference>
<comment type="caution">
    <text evidence="6">The sequence shown here is derived from an EMBL/GenBank/DDBJ whole genome shotgun (WGS) entry which is preliminary data.</text>
</comment>
<dbReference type="InterPro" id="IPR002401">
    <property type="entry name" value="Cyt_P450_E_grp-I"/>
</dbReference>
<keyword evidence="6" id="KW-0503">Monooxygenase</keyword>
<protein>
    <submittedName>
        <fullName evidence="6">Cytochrome P450 monooxygenase lolP1</fullName>
    </submittedName>
</protein>
<dbReference type="PRINTS" id="PR00385">
    <property type="entry name" value="P450"/>
</dbReference>
<dbReference type="AlphaFoldDB" id="A0AAV9GHT4"/>
<dbReference type="Pfam" id="PF00067">
    <property type="entry name" value="p450"/>
    <property type="match status" value="1"/>
</dbReference>
<dbReference type="InterPro" id="IPR001128">
    <property type="entry name" value="Cyt_P450"/>
</dbReference>
<comment type="cofactor">
    <cofactor evidence="4">
        <name>heme</name>
        <dbReference type="ChEBI" id="CHEBI:30413"/>
    </cofactor>
</comment>
<keyword evidence="2 4" id="KW-0479">Metal-binding</keyword>
<dbReference type="EMBL" id="MU865947">
    <property type="protein sequence ID" value="KAK4447768.1"/>
    <property type="molecule type" value="Genomic_DNA"/>
</dbReference>
<name>A0AAV9GHT4_9PEZI</name>
<dbReference type="InterPro" id="IPR036396">
    <property type="entry name" value="Cyt_P450_sf"/>
</dbReference>
<dbReference type="GO" id="GO:0005506">
    <property type="term" value="F:iron ion binding"/>
    <property type="evidence" value="ECO:0007669"/>
    <property type="project" value="InterPro"/>
</dbReference>
<dbReference type="InterPro" id="IPR050121">
    <property type="entry name" value="Cytochrome_P450_monoxygenase"/>
</dbReference>
<dbReference type="Proteomes" id="UP001321760">
    <property type="component" value="Unassembled WGS sequence"/>
</dbReference>